<dbReference type="PANTHER" id="PTHR36578:SF2">
    <property type="entry name" value="PA14 DOMAIN-CONTAINING PROTEIN"/>
    <property type="match status" value="1"/>
</dbReference>
<keyword evidence="4" id="KW-1185">Reference proteome</keyword>
<feature type="compositionally biased region" description="Low complexity" evidence="1">
    <location>
        <begin position="353"/>
        <end position="377"/>
    </location>
</feature>
<reference evidence="3" key="1">
    <citation type="journal article" date="2020" name="Stud. Mycol.">
        <title>101 Dothideomycetes genomes: a test case for predicting lifestyles and emergence of pathogens.</title>
        <authorList>
            <person name="Haridas S."/>
            <person name="Albert R."/>
            <person name="Binder M."/>
            <person name="Bloem J."/>
            <person name="Labutti K."/>
            <person name="Salamov A."/>
            <person name="Andreopoulos B."/>
            <person name="Baker S."/>
            <person name="Barry K."/>
            <person name="Bills G."/>
            <person name="Bluhm B."/>
            <person name="Cannon C."/>
            <person name="Castanera R."/>
            <person name="Culley D."/>
            <person name="Daum C."/>
            <person name="Ezra D."/>
            <person name="Gonzalez J."/>
            <person name="Henrissat B."/>
            <person name="Kuo A."/>
            <person name="Liang C."/>
            <person name="Lipzen A."/>
            <person name="Lutzoni F."/>
            <person name="Magnuson J."/>
            <person name="Mondo S."/>
            <person name="Nolan M."/>
            <person name="Ohm R."/>
            <person name="Pangilinan J."/>
            <person name="Park H.-J."/>
            <person name="Ramirez L."/>
            <person name="Alfaro M."/>
            <person name="Sun H."/>
            <person name="Tritt A."/>
            <person name="Yoshinaga Y."/>
            <person name="Zwiers L.-H."/>
            <person name="Turgeon B."/>
            <person name="Goodwin S."/>
            <person name="Spatafora J."/>
            <person name="Crous P."/>
            <person name="Grigoriev I."/>
        </authorList>
    </citation>
    <scope>NUCLEOTIDE SEQUENCE</scope>
    <source>
        <strain evidence="3">ATCC 36951</strain>
    </source>
</reference>
<keyword evidence="2" id="KW-0732">Signal</keyword>
<evidence type="ECO:0000313" key="4">
    <source>
        <dbReference type="Proteomes" id="UP000799537"/>
    </source>
</evidence>
<accession>A0A6A6CVU7</accession>
<sequence>MLSFKLFIGALALVSRPCLIQAQVDIAAVASAGPPPQPRVQTNVPSQTVKYDHVAAETAAAAEQSAEANEPDVQRRDACDPQWLGHGPIPTPDTAEAFVSYASFSSAALAAPTPTGYTNTFKDLNAMNNALGYMGFTLLDTYDVTACSQKCDAIDGCAAFNVAFERSPSKDPSPSGGAYEQPDTTTFIKCVFWGGPVTQANAVNDGQWRNNYHVVIAGSNGYVNKTVDAAPGFTGPNFLGSKAFDPPNDCNNLSSLMGSQYWNDGQPYDTRRCAAACTAQTEADPSSPCRFFNTFVISSNGLSQGQYCSLYSQAWEESHATLNQIPFNGDNYTISYSYYFTDSESNGLPCNVTETPTQPSSTSTQTSEPTATSTDTPDPGPPLTPPSDCQALWVLDNIDQGGYNAAGTPFSAHITCGTLNQTFVRVYKDGAVYPDAYYTVSDTSISFTDGLAPGHATLVLMALDTNGYPYVTGFDLLFGSIILPVVVNDKDGNPVPNALVEVNSTANNGFTQRLTTDSNGRVSFLNLPPATIGLTAYTPDNGIAVAGVYAGDGPVTITVIPFNTPAENANYDFSNGLDGWTGSGDLFPSGQYPPLNTFPTYSPYDPEPEPGPSDLNDTLLKSRHVGSPASRAIALRDGGGQDMDLRVYTRNTQTLQTASSTFKTYSFTKVVFIRFKFITSEVPGGYFGSRFNDYFIVTIRSDVGGIKTKTESMNSLGRAAFDDSGATEWMELRLSVPHNCRSVQFDIGVSNVGDSAYQSEVIVDKAGDLDCEECGNCPRCKSDPMCSPTCRERQPGTCAFYRSCMEESRPCADDPSSYALNYGEKNCLAYRNKLASFSPRGQSFVLGTMMCLQDALRPRSARVCGRLRLIRTPGVMWIMGFVI</sequence>
<organism evidence="3 4">
    <name type="scientific">Zasmidium cellare ATCC 36951</name>
    <dbReference type="NCBI Taxonomy" id="1080233"/>
    <lineage>
        <taxon>Eukaryota</taxon>
        <taxon>Fungi</taxon>
        <taxon>Dikarya</taxon>
        <taxon>Ascomycota</taxon>
        <taxon>Pezizomycotina</taxon>
        <taxon>Dothideomycetes</taxon>
        <taxon>Dothideomycetidae</taxon>
        <taxon>Mycosphaerellales</taxon>
        <taxon>Mycosphaerellaceae</taxon>
        <taxon>Zasmidium</taxon>
    </lineage>
</organism>
<feature type="signal peptide" evidence="2">
    <location>
        <begin position="1"/>
        <end position="22"/>
    </location>
</feature>
<dbReference type="Proteomes" id="UP000799537">
    <property type="component" value="Unassembled WGS sequence"/>
</dbReference>
<dbReference type="InterPro" id="IPR008969">
    <property type="entry name" value="CarboxyPept-like_regulatory"/>
</dbReference>
<dbReference type="GeneID" id="54564859"/>
<dbReference type="SUPFAM" id="SSF49464">
    <property type="entry name" value="Carboxypeptidase regulatory domain-like"/>
    <property type="match status" value="1"/>
</dbReference>
<dbReference type="RefSeq" id="XP_033672054.1">
    <property type="nucleotide sequence ID" value="XM_033811587.1"/>
</dbReference>
<evidence type="ECO:0000256" key="2">
    <source>
        <dbReference type="SAM" id="SignalP"/>
    </source>
</evidence>
<dbReference type="PANTHER" id="PTHR36578">
    <property type="entry name" value="CHROMOSOME 15, WHOLE GENOME SHOTGUN SEQUENCE"/>
    <property type="match status" value="1"/>
</dbReference>
<feature type="region of interest" description="Disordered" evidence="1">
    <location>
        <begin position="349"/>
        <end position="386"/>
    </location>
</feature>
<evidence type="ECO:0008006" key="5">
    <source>
        <dbReference type="Google" id="ProtNLM"/>
    </source>
</evidence>
<feature type="chain" id="PRO_5025335403" description="Apple domain-containing protein" evidence="2">
    <location>
        <begin position="23"/>
        <end position="883"/>
    </location>
</feature>
<gene>
    <name evidence="3" type="ORF">M409DRAFT_50643</name>
</gene>
<dbReference type="Gene3D" id="2.60.40.1120">
    <property type="entry name" value="Carboxypeptidase-like, regulatory domain"/>
    <property type="match status" value="1"/>
</dbReference>
<proteinExistence type="predicted"/>
<dbReference type="EMBL" id="ML993583">
    <property type="protein sequence ID" value="KAF2171165.1"/>
    <property type="molecule type" value="Genomic_DNA"/>
</dbReference>
<dbReference type="AlphaFoldDB" id="A0A6A6CVU7"/>
<protein>
    <recommendedName>
        <fullName evidence="5">Apple domain-containing protein</fullName>
    </recommendedName>
</protein>
<name>A0A6A6CVU7_ZASCE</name>
<evidence type="ECO:0000313" key="3">
    <source>
        <dbReference type="EMBL" id="KAF2171165.1"/>
    </source>
</evidence>
<dbReference type="OrthoDB" id="2251794at2759"/>
<evidence type="ECO:0000256" key="1">
    <source>
        <dbReference type="SAM" id="MobiDB-lite"/>
    </source>
</evidence>